<evidence type="ECO:0000256" key="2">
    <source>
        <dbReference type="ARBA" id="ARBA00022525"/>
    </source>
</evidence>
<evidence type="ECO:0000313" key="7">
    <source>
        <dbReference type="Proteomes" id="UP000822688"/>
    </source>
</evidence>
<evidence type="ECO:0000256" key="5">
    <source>
        <dbReference type="SAM" id="SignalP"/>
    </source>
</evidence>
<comment type="caution">
    <text evidence="6">The sequence shown here is derived from an EMBL/GenBank/DDBJ whole genome shotgun (WGS) entry which is preliminary data.</text>
</comment>
<keyword evidence="7" id="KW-1185">Reference proteome</keyword>
<comment type="subcellular location">
    <subcellularLocation>
        <location evidence="1">Secreted</location>
    </subcellularLocation>
</comment>
<proteinExistence type="inferred from homology"/>
<reference evidence="6" key="1">
    <citation type="submission" date="2020-06" db="EMBL/GenBank/DDBJ databases">
        <title>WGS assembly of Ceratodon purpureus strain R40.</title>
        <authorList>
            <person name="Carey S.B."/>
            <person name="Jenkins J."/>
            <person name="Shu S."/>
            <person name="Lovell J.T."/>
            <person name="Sreedasyam A."/>
            <person name="Maumus F."/>
            <person name="Tiley G.P."/>
            <person name="Fernandez-Pozo N."/>
            <person name="Barry K."/>
            <person name="Chen C."/>
            <person name="Wang M."/>
            <person name="Lipzen A."/>
            <person name="Daum C."/>
            <person name="Saski C.A."/>
            <person name="Payton A.C."/>
            <person name="Mcbreen J.C."/>
            <person name="Conrad R.E."/>
            <person name="Kollar L.M."/>
            <person name="Olsson S."/>
            <person name="Huttunen S."/>
            <person name="Landis J.B."/>
            <person name="Wickett N.J."/>
            <person name="Johnson M.G."/>
            <person name="Rensing S.A."/>
            <person name="Grimwood J."/>
            <person name="Schmutz J."/>
            <person name="Mcdaniel S.F."/>
        </authorList>
    </citation>
    <scope>NUCLEOTIDE SEQUENCE</scope>
    <source>
        <strain evidence="6">R40</strain>
    </source>
</reference>
<organism evidence="6 7">
    <name type="scientific">Ceratodon purpureus</name>
    <name type="common">Fire moss</name>
    <name type="synonym">Dicranum purpureum</name>
    <dbReference type="NCBI Taxonomy" id="3225"/>
    <lineage>
        <taxon>Eukaryota</taxon>
        <taxon>Viridiplantae</taxon>
        <taxon>Streptophyta</taxon>
        <taxon>Embryophyta</taxon>
        <taxon>Bryophyta</taxon>
        <taxon>Bryophytina</taxon>
        <taxon>Bryopsida</taxon>
        <taxon>Dicranidae</taxon>
        <taxon>Pseudoditrichales</taxon>
        <taxon>Ditrichaceae</taxon>
        <taxon>Ceratodon</taxon>
    </lineage>
</organism>
<dbReference type="PANTHER" id="PTHR31279:SF4">
    <property type="entry name" value="PROTEIN EXORDIUM-LIKE 5"/>
    <property type="match status" value="1"/>
</dbReference>
<evidence type="ECO:0000256" key="3">
    <source>
        <dbReference type="ARBA" id="ARBA00022729"/>
    </source>
</evidence>
<evidence type="ECO:0000256" key="4">
    <source>
        <dbReference type="ARBA" id="ARBA00023591"/>
    </source>
</evidence>
<dbReference type="PANTHER" id="PTHR31279">
    <property type="entry name" value="PROTEIN EXORDIUM-LIKE 5"/>
    <property type="match status" value="1"/>
</dbReference>
<dbReference type="Pfam" id="PF04674">
    <property type="entry name" value="Phi_1"/>
    <property type="match status" value="1"/>
</dbReference>
<accession>A0A8T0H0Q4</accession>
<dbReference type="GO" id="GO:0005576">
    <property type="term" value="C:extracellular region"/>
    <property type="evidence" value="ECO:0007669"/>
    <property type="project" value="UniProtKB-SubCell"/>
</dbReference>
<feature type="signal peptide" evidence="5">
    <location>
        <begin position="1"/>
        <end position="25"/>
    </location>
</feature>
<sequence length="355" mass="38631">MVSHGIHRFWISAVIVAAMSVCAHARGTVIDDSNDSTAVVNHPSAIYRPFRPWPDNSHTRDSKVLVQEPIVNMQYHMGPVLTSAIHVYIIWYGTWKNSQKSIIRDFLSSISAPSPVPGPSVQQWWSTVQTYTDQTGANISASITVAGEHEDSHYSHGKVLSRLTVQEVIRSALAENKGTLPVNTKGGLYMVLTGEDVMMQDYCRAVCGFHYFTFPAKVGYTLPYAWIGNSGKSCPETCAYPFAIPQFMAAAMSPLKSPNNDVGVDGMVSVIGHELAEISSNPLINAWYAGENPSAPNEIADLCEGMYGPGAGGGYPGTVAVSKFGASYNMHGVRGRKFLVQWIWNSDLNSCQGPH</sequence>
<dbReference type="Proteomes" id="UP000822688">
    <property type="component" value="Chromosome 7"/>
</dbReference>
<protein>
    <submittedName>
        <fullName evidence="6">Uncharacterized protein</fullName>
    </submittedName>
</protein>
<dbReference type="InterPro" id="IPR006766">
    <property type="entry name" value="EXORDIUM-like"/>
</dbReference>
<dbReference type="AlphaFoldDB" id="A0A8T0H0Q4"/>
<keyword evidence="2" id="KW-0964">Secreted</keyword>
<name>A0A8T0H0Q4_CERPU</name>
<dbReference type="EMBL" id="CM026428">
    <property type="protein sequence ID" value="KAG0565681.1"/>
    <property type="molecule type" value="Genomic_DNA"/>
</dbReference>
<gene>
    <name evidence="6" type="ORF">KC19_7G006700</name>
</gene>
<evidence type="ECO:0000256" key="1">
    <source>
        <dbReference type="ARBA" id="ARBA00004613"/>
    </source>
</evidence>
<feature type="chain" id="PRO_5035765149" evidence="5">
    <location>
        <begin position="26"/>
        <end position="355"/>
    </location>
</feature>
<evidence type="ECO:0000313" key="6">
    <source>
        <dbReference type="EMBL" id="KAG0565681.1"/>
    </source>
</evidence>
<comment type="similarity">
    <text evidence="4">Belongs to the EXORDIUM family.</text>
</comment>
<keyword evidence="3 5" id="KW-0732">Signal</keyword>